<comment type="caution">
    <text evidence="3">The sequence shown here is derived from an EMBL/GenBank/DDBJ whole genome shotgun (WGS) entry which is preliminary data.</text>
</comment>
<name>A0ABR2KPQ9_9EUKA</name>
<evidence type="ECO:0000259" key="2">
    <source>
        <dbReference type="PROSITE" id="PS50966"/>
    </source>
</evidence>
<evidence type="ECO:0000313" key="3">
    <source>
        <dbReference type="EMBL" id="KAK8893130.1"/>
    </source>
</evidence>
<feature type="domain" description="SWIM-type" evidence="2">
    <location>
        <begin position="72"/>
        <end position="112"/>
    </location>
</feature>
<dbReference type="PANTHER" id="PTHR28498">
    <property type="entry name" value="ZINC FINGER SWIM DOMAIN-CONTAINING PROTEIN 7"/>
    <property type="match status" value="1"/>
</dbReference>
<accession>A0ABR2KPQ9</accession>
<keyword evidence="1" id="KW-0863">Zinc-finger</keyword>
<sequence length="152" mass="17722">MDYGEIAFQEIIKQIEGKGVTHQNRMFLEVILPKQLIERTMKLIYQEAIIKYHCAMLSDRCFWSFNTRDKAYCVFCDNDTSFCTCPSYEKDVIQEGRYPFCKHILATYICNALRKKGEIKQFQIEDIDDDEFASSIAKAMALSLFGKKQAKI</sequence>
<dbReference type="Pfam" id="PF04434">
    <property type="entry name" value="SWIM"/>
    <property type="match status" value="1"/>
</dbReference>
<evidence type="ECO:0000313" key="4">
    <source>
        <dbReference type="Proteomes" id="UP001470230"/>
    </source>
</evidence>
<dbReference type="EMBL" id="JAPFFF010000003">
    <property type="protein sequence ID" value="KAK8893130.1"/>
    <property type="molecule type" value="Genomic_DNA"/>
</dbReference>
<keyword evidence="4" id="KW-1185">Reference proteome</keyword>
<gene>
    <name evidence="3" type="ORF">M9Y10_021545</name>
</gene>
<keyword evidence="1" id="KW-0479">Metal-binding</keyword>
<dbReference type="PROSITE" id="PS50966">
    <property type="entry name" value="ZF_SWIM"/>
    <property type="match status" value="1"/>
</dbReference>
<dbReference type="Proteomes" id="UP001470230">
    <property type="component" value="Unassembled WGS sequence"/>
</dbReference>
<protein>
    <recommendedName>
        <fullName evidence="2">SWIM-type domain-containing protein</fullName>
    </recommendedName>
</protein>
<evidence type="ECO:0000256" key="1">
    <source>
        <dbReference type="PROSITE-ProRule" id="PRU00325"/>
    </source>
</evidence>
<reference evidence="3 4" key="1">
    <citation type="submission" date="2024-04" db="EMBL/GenBank/DDBJ databases">
        <title>Tritrichomonas musculus Genome.</title>
        <authorList>
            <person name="Alves-Ferreira E."/>
            <person name="Grigg M."/>
            <person name="Lorenzi H."/>
            <person name="Galac M."/>
        </authorList>
    </citation>
    <scope>NUCLEOTIDE SEQUENCE [LARGE SCALE GENOMIC DNA]</scope>
    <source>
        <strain evidence="3 4">EAF2021</strain>
    </source>
</reference>
<dbReference type="PANTHER" id="PTHR28498:SF1">
    <property type="entry name" value="ZINC FINGER SWIM DOMAIN-CONTAINING PROTEIN 7"/>
    <property type="match status" value="1"/>
</dbReference>
<organism evidence="3 4">
    <name type="scientific">Tritrichomonas musculus</name>
    <dbReference type="NCBI Taxonomy" id="1915356"/>
    <lineage>
        <taxon>Eukaryota</taxon>
        <taxon>Metamonada</taxon>
        <taxon>Parabasalia</taxon>
        <taxon>Tritrichomonadida</taxon>
        <taxon>Tritrichomonadidae</taxon>
        <taxon>Tritrichomonas</taxon>
    </lineage>
</organism>
<keyword evidence="1" id="KW-0862">Zinc</keyword>
<proteinExistence type="predicted"/>
<dbReference type="InterPro" id="IPR007527">
    <property type="entry name" value="Znf_SWIM"/>
</dbReference>